<gene>
    <name evidence="2" type="ORF">NDU88_007405</name>
</gene>
<reference evidence="2" key="1">
    <citation type="journal article" date="2022" name="bioRxiv">
        <title>Sequencing and chromosome-scale assembly of the giantPleurodeles waltlgenome.</title>
        <authorList>
            <person name="Brown T."/>
            <person name="Elewa A."/>
            <person name="Iarovenko S."/>
            <person name="Subramanian E."/>
            <person name="Araus A.J."/>
            <person name="Petzold A."/>
            <person name="Susuki M."/>
            <person name="Suzuki K.-i.T."/>
            <person name="Hayashi T."/>
            <person name="Toyoda A."/>
            <person name="Oliveira C."/>
            <person name="Osipova E."/>
            <person name="Leigh N.D."/>
            <person name="Simon A."/>
            <person name="Yun M.H."/>
        </authorList>
    </citation>
    <scope>NUCLEOTIDE SEQUENCE</scope>
    <source>
        <strain evidence="2">20211129_DDA</strain>
        <tissue evidence="2">Liver</tissue>
    </source>
</reference>
<feature type="compositionally biased region" description="Basic and acidic residues" evidence="1">
    <location>
        <begin position="82"/>
        <end position="96"/>
    </location>
</feature>
<protein>
    <submittedName>
        <fullName evidence="2">Uncharacterized protein</fullName>
    </submittedName>
</protein>
<evidence type="ECO:0000256" key="1">
    <source>
        <dbReference type="SAM" id="MobiDB-lite"/>
    </source>
</evidence>
<organism evidence="2 3">
    <name type="scientific">Pleurodeles waltl</name>
    <name type="common">Iberian ribbed newt</name>
    <dbReference type="NCBI Taxonomy" id="8319"/>
    <lineage>
        <taxon>Eukaryota</taxon>
        <taxon>Metazoa</taxon>
        <taxon>Chordata</taxon>
        <taxon>Craniata</taxon>
        <taxon>Vertebrata</taxon>
        <taxon>Euteleostomi</taxon>
        <taxon>Amphibia</taxon>
        <taxon>Batrachia</taxon>
        <taxon>Caudata</taxon>
        <taxon>Salamandroidea</taxon>
        <taxon>Salamandridae</taxon>
        <taxon>Pleurodelinae</taxon>
        <taxon>Pleurodeles</taxon>
    </lineage>
</organism>
<dbReference type="Proteomes" id="UP001066276">
    <property type="component" value="Chromosome 3_1"/>
</dbReference>
<evidence type="ECO:0000313" key="3">
    <source>
        <dbReference type="Proteomes" id="UP001066276"/>
    </source>
</evidence>
<dbReference type="AlphaFoldDB" id="A0AAV7UNQ6"/>
<feature type="region of interest" description="Disordered" evidence="1">
    <location>
        <begin position="1"/>
        <end position="119"/>
    </location>
</feature>
<feature type="compositionally biased region" description="Basic residues" evidence="1">
    <location>
        <begin position="162"/>
        <end position="173"/>
    </location>
</feature>
<sequence>MPSGPSKEATGADASKPERDHVVSNPFELPGRRRPKTPVCGPGDGVVKEEDPAGGGESADETGETETEEERPLLRPVVTEDPFGRREPADSAREEAPDTTAAQEAFHDTSSHASGEAWPSQWVGPHYALAGAGAAPANPDDQRIPCLPGAVRSVLGREVRDGHRRGGPNRGRRVQAPGSRTRIPATLQEERGKGRVAQAVLKEYPGVLKDPLAPSDSCGVATRAVQEQCSGILGNPLTLSDSCGSVARAVQEQCSGVLENPLTLSNSCGSVARAVPSVLAGGTC</sequence>
<proteinExistence type="predicted"/>
<accession>A0AAV7UNQ6</accession>
<feature type="compositionally biased region" description="Acidic residues" evidence="1">
    <location>
        <begin position="58"/>
        <end position="69"/>
    </location>
</feature>
<keyword evidence="3" id="KW-1185">Reference proteome</keyword>
<name>A0AAV7UNQ6_PLEWA</name>
<feature type="region of interest" description="Disordered" evidence="1">
    <location>
        <begin position="155"/>
        <end position="179"/>
    </location>
</feature>
<dbReference type="EMBL" id="JANPWB010000005">
    <property type="protein sequence ID" value="KAJ1190668.1"/>
    <property type="molecule type" value="Genomic_DNA"/>
</dbReference>
<comment type="caution">
    <text evidence="2">The sequence shown here is derived from an EMBL/GenBank/DDBJ whole genome shotgun (WGS) entry which is preliminary data.</text>
</comment>
<evidence type="ECO:0000313" key="2">
    <source>
        <dbReference type="EMBL" id="KAJ1190668.1"/>
    </source>
</evidence>